<dbReference type="GO" id="GO:0008270">
    <property type="term" value="F:zinc ion binding"/>
    <property type="evidence" value="ECO:0007669"/>
    <property type="project" value="UniProtKB-KW"/>
</dbReference>
<comment type="similarity">
    <text evidence="1">Belongs to the ohanin/vespryn family.</text>
</comment>
<organism evidence="10 11">
    <name type="scientific">Podarcis muralis</name>
    <name type="common">Wall lizard</name>
    <name type="synonym">Lacerta muralis</name>
    <dbReference type="NCBI Taxonomy" id="64176"/>
    <lineage>
        <taxon>Eukaryota</taxon>
        <taxon>Metazoa</taxon>
        <taxon>Chordata</taxon>
        <taxon>Craniata</taxon>
        <taxon>Vertebrata</taxon>
        <taxon>Euteleostomi</taxon>
        <taxon>Lepidosauria</taxon>
        <taxon>Squamata</taxon>
        <taxon>Bifurcata</taxon>
        <taxon>Unidentata</taxon>
        <taxon>Episquamata</taxon>
        <taxon>Laterata</taxon>
        <taxon>Lacertibaenia</taxon>
        <taxon>Lacertidae</taxon>
        <taxon>Podarcis</taxon>
    </lineage>
</organism>
<keyword evidence="3" id="KW-0479">Metal-binding</keyword>
<dbReference type="CDD" id="cd13733">
    <property type="entry name" value="SPRY_PRY_C-I_1"/>
    <property type="match status" value="1"/>
</dbReference>
<dbReference type="SUPFAM" id="SSF49899">
    <property type="entry name" value="Concanavalin A-like lectins/glucanases"/>
    <property type="match status" value="1"/>
</dbReference>
<dbReference type="InterPro" id="IPR027370">
    <property type="entry name" value="Znf-RING_euk"/>
</dbReference>
<evidence type="ECO:0000259" key="8">
    <source>
        <dbReference type="PROSITE" id="PS50089"/>
    </source>
</evidence>
<dbReference type="Proteomes" id="UP000472272">
    <property type="component" value="Chromosome 13"/>
</dbReference>
<keyword evidence="2" id="KW-0528">Neurotoxin</keyword>
<dbReference type="InterPro" id="IPR050143">
    <property type="entry name" value="TRIM/RBCC"/>
</dbReference>
<evidence type="ECO:0000259" key="9">
    <source>
        <dbReference type="PROSITE" id="PS50188"/>
    </source>
</evidence>
<evidence type="ECO:0000256" key="5">
    <source>
        <dbReference type="ARBA" id="ARBA00022833"/>
    </source>
</evidence>
<dbReference type="InterPro" id="IPR001841">
    <property type="entry name" value="Znf_RING"/>
</dbReference>
<keyword evidence="11" id="KW-1185">Reference proteome</keyword>
<dbReference type="InterPro" id="IPR043136">
    <property type="entry name" value="B30.2/SPRY_sf"/>
</dbReference>
<dbReference type="OMA" id="YCQACIE"/>
<evidence type="ECO:0000313" key="11">
    <source>
        <dbReference type="Proteomes" id="UP000472272"/>
    </source>
</evidence>
<evidence type="ECO:0000256" key="1">
    <source>
        <dbReference type="ARBA" id="ARBA00009651"/>
    </source>
</evidence>
<accession>A0A670JKK6</accession>
<dbReference type="Pfam" id="PF00622">
    <property type="entry name" value="SPRY"/>
    <property type="match status" value="1"/>
</dbReference>
<protein>
    <recommendedName>
        <fullName evidence="12">Tripartite motif containing 69</fullName>
    </recommendedName>
</protein>
<evidence type="ECO:0000256" key="7">
    <source>
        <dbReference type="PROSITE-ProRule" id="PRU00175"/>
    </source>
</evidence>
<dbReference type="FunFam" id="2.60.120.920:FF:000004">
    <property type="entry name" value="Butyrophilin subfamily 1 member A1"/>
    <property type="match status" value="1"/>
</dbReference>
<dbReference type="InterPro" id="IPR017907">
    <property type="entry name" value="Znf_RING_CS"/>
</dbReference>
<dbReference type="InterPro" id="IPR003877">
    <property type="entry name" value="SPRY_dom"/>
</dbReference>
<dbReference type="Pfam" id="PF13445">
    <property type="entry name" value="zf-RING_UBOX"/>
    <property type="match status" value="1"/>
</dbReference>
<sequence length="436" mass="48746">AQAVAGSRSSQKPHNLTAESDSLDHWIADLVTDFSCPVCLEWFWEPVALPCGHLYCQACIEAAWGVPGSKPICPQCREQFPERRYTLCKLLGTLIHRIGGMRVGEAEEGRCTEPRESAPRQNGTLTSVQETTKLYKAVLLSLDDHISTEYKHLHRFLYAHEKACKARLEEEGAQVLREMEERLRALRESCQLGQELLLEAGGHLQLQDSASFLQQATPTLPLMRPMLQTLGQFKGPLQCAVWREMKSALGIGKDFPRITLDPETAHPCLVLSDDYTCVRDGNLRQEVPDTPMRFNYCVAVLGCQSFSSGKHYWEVEVGDKLSWTLGLVSVSINRKGKIAASPGSGYWVIRLRNGVELMAKDDPPQRLCPTSFPKRVGVYLDYNGGLVSFCDASTMAHLYTFASSRFKGRLCPYFCPGLYNSGKNATSLKICHLPLW</sequence>
<proteinExistence type="inferred from homology"/>
<evidence type="ECO:0000313" key="10">
    <source>
        <dbReference type="Ensembl" id="ENSPMRP00000024911.1"/>
    </source>
</evidence>
<feature type="domain" description="B30.2/SPRY" evidence="9">
    <location>
        <begin position="237"/>
        <end position="435"/>
    </location>
</feature>
<dbReference type="InterPro" id="IPR006574">
    <property type="entry name" value="PRY"/>
</dbReference>
<dbReference type="InterPro" id="IPR003879">
    <property type="entry name" value="Butyrophylin_SPRY"/>
</dbReference>
<dbReference type="Pfam" id="PF13765">
    <property type="entry name" value="PRY"/>
    <property type="match status" value="1"/>
</dbReference>
<evidence type="ECO:0000256" key="2">
    <source>
        <dbReference type="ARBA" id="ARBA00022699"/>
    </source>
</evidence>
<evidence type="ECO:0000256" key="3">
    <source>
        <dbReference type="ARBA" id="ARBA00022723"/>
    </source>
</evidence>
<comment type="function">
    <text evidence="6">Neurotoxin that produces dose-dependent hypolocomotion and hyperalgesia in mice. May directly act on the central nervous system, as it is 6500-fold more potent when administered intracerebroventricularly than intraperitoneal.</text>
</comment>
<dbReference type="PRINTS" id="PR01407">
    <property type="entry name" value="BUTYPHLNCDUF"/>
</dbReference>
<dbReference type="SMART" id="SM00589">
    <property type="entry name" value="PRY"/>
    <property type="match status" value="1"/>
</dbReference>
<dbReference type="PROSITE" id="PS50188">
    <property type="entry name" value="B302_SPRY"/>
    <property type="match status" value="1"/>
</dbReference>
<name>A0A670JKK6_PODMU</name>
<dbReference type="AlphaFoldDB" id="A0A670JKK6"/>
<dbReference type="PROSITE" id="PS50089">
    <property type="entry name" value="ZF_RING_2"/>
    <property type="match status" value="1"/>
</dbReference>
<dbReference type="InterPro" id="IPR001870">
    <property type="entry name" value="B30.2/SPRY"/>
</dbReference>
<dbReference type="SMART" id="SM00449">
    <property type="entry name" value="SPRY"/>
    <property type="match status" value="1"/>
</dbReference>
<dbReference type="GeneTree" id="ENSGT01030000234669"/>
<dbReference type="Ensembl" id="ENSPMRT00000026431.1">
    <property type="protein sequence ID" value="ENSPMRP00000024911.1"/>
    <property type="gene ID" value="ENSPMRG00000016096.1"/>
</dbReference>
<reference evidence="10" key="2">
    <citation type="submission" date="2025-08" db="UniProtKB">
        <authorList>
            <consortium name="Ensembl"/>
        </authorList>
    </citation>
    <scope>IDENTIFICATION</scope>
</reference>
<evidence type="ECO:0000256" key="6">
    <source>
        <dbReference type="ARBA" id="ARBA00034460"/>
    </source>
</evidence>
<keyword evidence="4 7" id="KW-0863">Zinc-finger</keyword>
<feature type="domain" description="RING-type" evidence="8">
    <location>
        <begin position="36"/>
        <end position="77"/>
    </location>
</feature>
<evidence type="ECO:0008006" key="12">
    <source>
        <dbReference type="Google" id="ProtNLM"/>
    </source>
</evidence>
<reference evidence="10 11" key="1">
    <citation type="journal article" date="2019" name="Proc. Natl. Acad. Sci. U.S.A.">
        <title>Regulatory changes in pterin and carotenoid genes underlie balanced color polymorphisms in the wall lizard.</title>
        <authorList>
            <person name="Andrade P."/>
            <person name="Pinho C."/>
            <person name="Perez I de Lanuza G."/>
            <person name="Afonso S."/>
            <person name="Brejcha J."/>
            <person name="Rubin C.J."/>
            <person name="Wallerman O."/>
            <person name="Pereira P."/>
            <person name="Sabatino S.J."/>
            <person name="Bellati A."/>
            <person name="Pellitteri-Rosa D."/>
            <person name="Bosakova Z."/>
            <person name="Bunikis I."/>
            <person name="Carretero M.A."/>
            <person name="Feiner N."/>
            <person name="Marsik P."/>
            <person name="Pauperio F."/>
            <person name="Salvi D."/>
            <person name="Soler L."/>
            <person name="While G.M."/>
            <person name="Uller T."/>
            <person name="Font E."/>
            <person name="Andersson L."/>
            <person name="Carneiro M."/>
        </authorList>
    </citation>
    <scope>NUCLEOTIDE SEQUENCE</scope>
</reference>
<keyword evidence="5" id="KW-0862">Zinc</keyword>
<dbReference type="PROSITE" id="PS00518">
    <property type="entry name" value="ZF_RING_1"/>
    <property type="match status" value="1"/>
</dbReference>
<dbReference type="InterPro" id="IPR013083">
    <property type="entry name" value="Znf_RING/FYVE/PHD"/>
</dbReference>
<dbReference type="Gene3D" id="3.30.40.10">
    <property type="entry name" value="Zinc/RING finger domain, C3HC4 (zinc finger)"/>
    <property type="match status" value="1"/>
</dbReference>
<dbReference type="SUPFAM" id="SSF57850">
    <property type="entry name" value="RING/U-box"/>
    <property type="match status" value="1"/>
</dbReference>
<keyword evidence="2" id="KW-0800">Toxin</keyword>
<reference evidence="10" key="3">
    <citation type="submission" date="2025-09" db="UniProtKB">
        <authorList>
            <consortium name="Ensembl"/>
        </authorList>
    </citation>
    <scope>IDENTIFICATION</scope>
</reference>
<dbReference type="SMART" id="SM00184">
    <property type="entry name" value="RING"/>
    <property type="match status" value="1"/>
</dbReference>
<dbReference type="PANTHER" id="PTHR24103">
    <property type="entry name" value="E3 UBIQUITIN-PROTEIN LIGASE TRIM"/>
    <property type="match status" value="1"/>
</dbReference>
<dbReference type="Gene3D" id="2.60.120.920">
    <property type="match status" value="1"/>
</dbReference>
<dbReference type="InterPro" id="IPR013320">
    <property type="entry name" value="ConA-like_dom_sf"/>
</dbReference>
<evidence type="ECO:0000256" key="4">
    <source>
        <dbReference type="ARBA" id="ARBA00022771"/>
    </source>
</evidence>